<dbReference type="AlphaFoldDB" id="A0ABD6EZY4"/>
<proteinExistence type="predicted"/>
<comment type="caution">
    <text evidence="1">The sequence shown here is derived from an EMBL/GenBank/DDBJ whole genome shotgun (WGS) entry which is preliminary data.</text>
</comment>
<gene>
    <name evidence="1" type="ORF">AB6A40_009850</name>
</gene>
<sequence>MTLLEEVNNELLELQDECEFLSKIVQAQQNCLTIYKGEKEWNELFIEHLKNELLTLIAEKEGKSFGKKEKLKNWSHKIKRRLSLSPKQMKAHEQIEIAPTAFASFENDENIEKKPS</sequence>
<organism evidence="1 2">
    <name type="scientific">Gnathostoma spinigerum</name>
    <dbReference type="NCBI Taxonomy" id="75299"/>
    <lineage>
        <taxon>Eukaryota</taxon>
        <taxon>Metazoa</taxon>
        <taxon>Ecdysozoa</taxon>
        <taxon>Nematoda</taxon>
        <taxon>Chromadorea</taxon>
        <taxon>Rhabditida</taxon>
        <taxon>Spirurina</taxon>
        <taxon>Gnathostomatomorpha</taxon>
        <taxon>Gnathostomatoidea</taxon>
        <taxon>Gnathostomatidae</taxon>
        <taxon>Gnathostoma</taxon>
    </lineage>
</organism>
<evidence type="ECO:0000313" key="1">
    <source>
        <dbReference type="EMBL" id="MFH4983141.1"/>
    </source>
</evidence>
<reference evidence="1 2" key="1">
    <citation type="submission" date="2024-08" db="EMBL/GenBank/DDBJ databases">
        <title>Gnathostoma spinigerum genome.</title>
        <authorList>
            <person name="Gonzalez-Bertolin B."/>
            <person name="Monzon S."/>
            <person name="Zaballos A."/>
            <person name="Jimenez P."/>
            <person name="Dekumyoy P."/>
            <person name="Varona S."/>
            <person name="Cuesta I."/>
            <person name="Sumanam S."/>
            <person name="Adisakwattana P."/>
            <person name="Gasser R.B."/>
            <person name="Hernandez-Gonzalez A."/>
            <person name="Young N.D."/>
            <person name="Perteguer M.J."/>
        </authorList>
    </citation>
    <scope>NUCLEOTIDE SEQUENCE [LARGE SCALE GENOMIC DNA]</scope>
    <source>
        <strain evidence="1">AL3</strain>
        <tissue evidence="1">Liver</tissue>
    </source>
</reference>
<keyword evidence="2" id="KW-1185">Reference proteome</keyword>
<name>A0ABD6EZY4_9BILA</name>
<dbReference type="Proteomes" id="UP001608902">
    <property type="component" value="Unassembled WGS sequence"/>
</dbReference>
<evidence type="ECO:0000313" key="2">
    <source>
        <dbReference type="Proteomes" id="UP001608902"/>
    </source>
</evidence>
<accession>A0ABD6EZY4</accession>
<protein>
    <submittedName>
        <fullName evidence="1">Uncharacterized protein</fullName>
    </submittedName>
</protein>
<dbReference type="EMBL" id="JBGFUD010011208">
    <property type="protein sequence ID" value="MFH4983141.1"/>
    <property type="molecule type" value="Genomic_DNA"/>
</dbReference>